<evidence type="ECO:0000313" key="4">
    <source>
        <dbReference type="Proteomes" id="UP000216998"/>
    </source>
</evidence>
<dbReference type="OrthoDB" id="9768004at2"/>
<evidence type="ECO:0000313" key="3">
    <source>
        <dbReference type="EMBL" id="OYQ32655.1"/>
    </source>
</evidence>
<dbReference type="Pfam" id="PF03781">
    <property type="entry name" value="FGE-sulfatase"/>
    <property type="match status" value="1"/>
</dbReference>
<feature type="region of interest" description="Disordered" evidence="1">
    <location>
        <begin position="211"/>
        <end position="237"/>
    </location>
</feature>
<dbReference type="InterPro" id="IPR051043">
    <property type="entry name" value="Sulfatase_Mod_Factor_Kinase"/>
</dbReference>
<dbReference type="SUPFAM" id="SSF56436">
    <property type="entry name" value="C-type lectin-like"/>
    <property type="match status" value="1"/>
</dbReference>
<protein>
    <recommendedName>
        <fullName evidence="2">Sulfatase-modifying factor enzyme-like domain-containing protein</fullName>
    </recommendedName>
</protein>
<dbReference type="PANTHER" id="PTHR23150">
    <property type="entry name" value="SULFATASE MODIFYING FACTOR 1, 2"/>
    <property type="match status" value="1"/>
</dbReference>
<name>A0A255YVH8_9PROT</name>
<proteinExistence type="predicted"/>
<gene>
    <name evidence="3" type="ORF">CHU95_17955</name>
</gene>
<dbReference type="InterPro" id="IPR005532">
    <property type="entry name" value="SUMF_dom"/>
</dbReference>
<dbReference type="GO" id="GO:0120147">
    <property type="term" value="F:formylglycine-generating oxidase activity"/>
    <property type="evidence" value="ECO:0007669"/>
    <property type="project" value="TreeGrafter"/>
</dbReference>
<dbReference type="Proteomes" id="UP000216998">
    <property type="component" value="Unassembled WGS sequence"/>
</dbReference>
<dbReference type="PANTHER" id="PTHR23150:SF35">
    <property type="entry name" value="BLL6746 PROTEIN"/>
    <property type="match status" value="1"/>
</dbReference>
<accession>A0A255YVH8</accession>
<dbReference type="InterPro" id="IPR016187">
    <property type="entry name" value="CTDL_fold"/>
</dbReference>
<dbReference type="RefSeq" id="WP_094457690.1">
    <property type="nucleotide sequence ID" value="NZ_NOXU01000031.1"/>
</dbReference>
<dbReference type="AlphaFoldDB" id="A0A255YVH8"/>
<feature type="domain" description="Sulfatase-modifying factor enzyme-like" evidence="2">
    <location>
        <begin position="16"/>
        <end position="248"/>
    </location>
</feature>
<dbReference type="InterPro" id="IPR042095">
    <property type="entry name" value="SUMF_sf"/>
</dbReference>
<evidence type="ECO:0000256" key="1">
    <source>
        <dbReference type="SAM" id="MobiDB-lite"/>
    </source>
</evidence>
<comment type="caution">
    <text evidence="3">The sequence shown here is derived from an EMBL/GenBank/DDBJ whole genome shotgun (WGS) entry which is preliminary data.</text>
</comment>
<evidence type="ECO:0000259" key="2">
    <source>
        <dbReference type="Pfam" id="PF03781"/>
    </source>
</evidence>
<dbReference type="Gene3D" id="3.90.1580.10">
    <property type="entry name" value="paralog of FGE (formylglycine-generating enzyme)"/>
    <property type="match status" value="1"/>
</dbReference>
<organism evidence="3 4">
    <name type="scientific">Niveispirillum lacus</name>
    <dbReference type="NCBI Taxonomy" id="1981099"/>
    <lineage>
        <taxon>Bacteria</taxon>
        <taxon>Pseudomonadati</taxon>
        <taxon>Pseudomonadota</taxon>
        <taxon>Alphaproteobacteria</taxon>
        <taxon>Rhodospirillales</taxon>
        <taxon>Azospirillaceae</taxon>
        <taxon>Niveispirillum</taxon>
    </lineage>
</organism>
<dbReference type="EMBL" id="NOXU01000031">
    <property type="protein sequence ID" value="OYQ32655.1"/>
    <property type="molecule type" value="Genomic_DNA"/>
</dbReference>
<keyword evidence="4" id="KW-1185">Reference proteome</keyword>
<reference evidence="3 4" key="1">
    <citation type="submission" date="2017-07" db="EMBL/GenBank/DDBJ databases">
        <title>Niveispirillum cyanobacteriorum sp. nov., isolated from cyanobacterial aggregates in a eutrophic lake.</title>
        <authorList>
            <person name="Cai H."/>
        </authorList>
    </citation>
    <scope>NUCLEOTIDE SEQUENCE [LARGE SCALE GENOMIC DNA]</scope>
    <source>
        <strain evidence="4">TH1-14</strain>
    </source>
</reference>
<sequence>MASSPPGSVFQDCPFCPSMVVVPAGSFMMGSAIGEPGREPDEELHRVDIRHPFAIGQFEVTFQEWDECRAEGGCNGYAPPDQGWGRGRKPVVNVSWQDAQAYINWLNGKLGLTGRPDRFRLPTEAEWEYAARSAGRDINLALITPMSVNYKTDNKETFRGQTVIVGSLPANELRLHEMLGNVREWVEDCYGSFAIAPTDGSAATNGTCKERVRRGGSRDNPISGVRPANLAKDQRKDRGNDLGFRLARSLVP</sequence>